<feature type="compositionally biased region" description="Acidic residues" evidence="1">
    <location>
        <begin position="741"/>
        <end position="750"/>
    </location>
</feature>
<feature type="compositionally biased region" description="Low complexity" evidence="1">
    <location>
        <begin position="304"/>
        <end position="319"/>
    </location>
</feature>
<evidence type="ECO:0000256" key="1">
    <source>
        <dbReference type="SAM" id="MobiDB-lite"/>
    </source>
</evidence>
<dbReference type="Proteomes" id="UP001308179">
    <property type="component" value="Unassembled WGS sequence"/>
</dbReference>
<feature type="chain" id="PRO_5046620964" description="PA domain-containing protein" evidence="3">
    <location>
        <begin position="17"/>
        <end position="788"/>
    </location>
</feature>
<feature type="region of interest" description="Disordered" evidence="1">
    <location>
        <begin position="304"/>
        <end position="493"/>
    </location>
</feature>
<evidence type="ECO:0000313" key="5">
    <source>
        <dbReference type="EMBL" id="KAK5146619.1"/>
    </source>
</evidence>
<dbReference type="CDD" id="cd04813">
    <property type="entry name" value="PA_1"/>
    <property type="match status" value="1"/>
</dbReference>
<protein>
    <recommendedName>
        <fullName evidence="4">PA domain-containing protein</fullName>
    </recommendedName>
</protein>
<evidence type="ECO:0000313" key="6">
    <source>
        <dbReference type="Proteomes" id="UP001308179"/>
    </source>
</evidence>
<feature type="transmembrane region" description="Helical" evidence="2">
    <location>
        <begin position="571"/>
        <end position="591"/>
    </location>
</feature>
<feature type="domain" description="PA" evidence="4">
    <location>
        <begin position="180"/>
        <end position="249"/>
    </location>
</feature>
<gene>
    <name evidence="5" type="ORF">LTR32_001835</name>
</gene>
<evidence type="ECO:0000256" key="3">
    <source>
        <dbReference type="SAM" id="SignalP"/>
    </source>
</evidence>
<dbReference type="Gene3D" id="3.50.30.30">
    <property type="match status" value="1"/>
</dbReference>
<feature type="region of interest" description="Disordered" evidence="1">
    <location>
        <begin position="616"/>
        <end position="680"/>
    </location>
</feature>
<dbReference type="SUPFAM" id="SSF52025">
    <property type="entry name" value="PA domain"/>
    <property type="match status" value="1"/>
</dbReference>
<sequence length="788" mass="83760">MRPLRFLLTLLTCVSAFFCLLFVGPWRTSTPEDLEERTKIGALFNWRAPSSLFPPSAIISLTDDNSTFFLARPAAFGPLLPSKSLSGQLWIGSGFGDDHLGRGGAGGGAEGELGCSDIPDWDDDGYRSNSGKGRLGNAKTAVVDLPDGNGKSKRSLDMETNGEPAGNVKKPTHADIQSLQETAEIAGKVVLLSRGGCGFLEKVKWVQRRGGVALIVGDDLRGGPLVTMYAHGDTSNVTIPALFTSHMTAHLLSSLIPSGSLAEDLSAEEAARLGLVFGDKGSAGKGAKKSGVAEKPNFTTTAAAAKATSTSKAAQSKAKVNIDEDEEEERSREAAGWLRSVFTRGGSAGRADSRRPPSSGNLDWVQQHDFEDGNDDNGVIGRKAGNPPTKPSTKKVPSTGKGDGFVIGVQDWRDPDMVADEKERQQASISSATSTSSAAAQSSASPKHAGMHGGSITPGSGEYVKANHDVASLSGSDKQASTAARSGKHSKADDVKSGNWFTRFFHLEAERERSKATPDAATKASEPVSQSPHSEGSHADDQSTNRVPQHDGLWVTLTPTAVSSSPFFDTLLVLVVSPLVTLTVVYALLLLRSRIRRRRWRAPKSVVQRLPVRTYHTMSSSATSASTPELSSPVSATTPLLPSSPRPINARARPRSRTASEVPVQASSSLTESLAPPSLEQIEEKRAAGLAEWRRRYGGDVVRSLARLNTGNNNNNNNTATATSPLLPPSSLPPPQYHDDPTEETLEEQVQEQAATTRNDDPAAALPVSREDEAFEDLERGIGGERSL</sequence>
<comment type="caution">
    <text evidence="5">The sequence shown here is derived from an EMBL/GenBank/DDBJ whole genome shotgun (WGS) entry which is preliminary data.</text>
</comment>
<keyword evidence="3" id="KW-0732">Signal</keyword>
<dbReference type="EMBL" id="JAVRRR010000078">
    <property type="protein sequence ID" value="KAK5146619.1"/>
    <property type="molecule type" value="Genomic_DNA"/>
</dbReference>
<proteinExistence type="predicted"/>
<accession>A0ABR0LC25</accession>
<keyword evidence="2" id="KW-0472">Membrane</keyword>
<feature type="region of interest" description="Disordered" evidence="1">
    <location>
        <begin position="511"/>
        <end position="547"/>
    </location>
</feature>
<feature type="compositionally biased region" description="Low complexity" evidence="1">
    <location>
        <begin position="619"/>
        <end position="633"/>
    </location>
</feature>
<name>A0ABR0LC25_9PEZI</name>
<dbReference type="InterPro" id="IPR046450">
    <property type="entry name" value="PA_dom_sf"/>
</dbReference>
<feature type="compositionally biased region" description="Pro residues" evidence="1">
    <location>
        <begin position="726"/>
        <end position="736"/>
    </location>
</feature>
<evidence type="ECO:0000256" key="2">
    <source>
        <dbReference type="SAM" id="Phobius"/>
    </source>
</evidence>
<keyword evidence="6" id="KW-1185">Reference proteome</keyword>
<feature type="region of interest" description="Disordered" evidence="1">
    <location>
        <begin position="708"/>
        <end position="788"/>
    </location>
</feature>
<feature type="compositionally biased region" description="Low complexity" evidence="1">
    <location>
        <begin position="709"/>
        <end position="725"/>
    </location>
</feature>
<evidence type="ECO:0000259" key="4">
    <source>
        <dbReference type="Pfam" id="PF02225"/>
    </source>
</evidence>
<dbReference type="InterPro" id="IPR003137">
    <property type="entry name" value="PA_domain"/>
</dbReference>
<feature type="region of interest" description="Disordered" evidence="1">
    <location>
        <begin position="127"/>
        <end position="171"/>
    </location>
</feature>
<organism evidence="5 6">
    <name type="scientific">Rachicladosporium monterosium</name>
    <dbReference type="NCBI Taxonomy" id="1507873"/>
    <lineage>
        <taxon>Eukaryota</taxon>
        <taxon>Fungi</taxon>
        <taxon>Dikarya</taxon>
        <taxon>Ascomycota</taxon>
        <taxon>Pezizomycotina</taxon>
        <taxon>Dothideomycetes</taxon>
        <taxon>Dothideomycetidae</taxon>
        <taxon>Cladosporiales</taxon>
        <taxon>Cladosporiaceae</taxon>
        <taxon>Rachicladosporium</taxon>
    </lineage>
</organism>
<keyword evidence="2" id="KW-1133">Transmembrane helix</keyword>
<feature type="signal peptide" evidence="3">
    <location>
        <begin position="1"/>
        <end position="16"/>
    </location>
</feature>
<feature type="compositionally biased region" description="Basic and acidic residues" evidence="1">
    <location>
        <begin position="411"/>
        <end position="425"/>
    </location>
</feature>
<reference evidence="5 6" key="1">
    <citation type="submission" date="2023-08" db="EMBL/GenBank/DDBJ databases">
        <title>Black Yeasts Isolated from many extreme environments.</title>
        <authorList>
            <person name="Coleine C."/>
            <person name="Stajich J.E."/>
            <person name="Selbmann L."/>
        </authorList>
    </citation>
    <scope>NUCLEOTIDE SEQUENCE [LARGE SCALE GENOMIC DNA]</scope>
    <source>
        <strain evidence="5 6">CCFEE 5386</strain>
    </source>
</reference>
<feature type="compositionally biased region" description="Low complexity" evidence="1">
    <location>
        <begin position="426"/>
        <end position="445"/>
    </location>
</feature>
<keyword evidence="2" id="KW-0812">Transmembrane</keyword>
<feature type="compositionally biased region" description="Polar residues" evidence="1">
    <location>
        <begin position="473"/>
        <end position="484"/>
    </location>
</feature>
<dbReference type="Pfam" id="PF02225">
    <property type="entry name" value="PA"/>
    <property type="match status" value="1"/>
</dbReference>
<feature type="compositionally biased region" description="Basic and acidic residues" evidence="1">
    <location>
        <begin position="769"/>
        <end position="788"/>
    </location>
</feature>